<dbReference type="PANTHER" id="PTHR21071">
    <property type="entry name" value="UDP-N-ACETYLENOLPYRUVOYLGLUCOSAMINE REDUCTASE"/>
    <property type="match status" value="1"/>
</dbReference>
<feature type="active site" description="Proton donor" evidence="19">
    <location>
        <position position="240"/>
    </location>
</feature>
<dbReference type="InterPro" id="IPR016169">
    <property type="entry name" value="FAD-bd_PCMH_sub2"/>
</dbReference>
<dbReference type="InterPro" id="IPR006094">
    <property type="entry name" value="Oxid_FAD_bind_N"/>
</dbReference>
<dbReference type="SUPFAM" id="SSF56194">
    <property type="entry name" value="Uridine diphospho-N-Acetylenolpyruvylglucosamine reductase, MurB, C-terminal domain"/>
    <property type="match status" value="1"/>
</dbReference>
<feature type="active site" evidence="19">
    <location>
        <position position="310"/>
    </location>
</feature>
<dbReference type="Pfam" id="PF01565">
    <property type="entry name" value="FAD_binding_4"/>
    <property type="match status" value="1"/>
</dbReference>
<evidence type="ECO:0000256" key="7">
    <source>
        <dbReference type="ARBA" id="ARBA00022490"/>
    </source>
</evidence>
<evidence type="ECO:0000256" key="4">
    <source>
        <dbReference type="ARBA" id="ARBA00004752"/>
    </source>
</evidence>
<gene>
    <name evidence="19" type="primary">murB</name>
    <name evidence="21" type="ordered locus">Rmar_2509</name>
</gene>
<evidence type="ECO:0000256" key="19">
    <source>
        <dbReference type="HAMAP-Rule" id="MF_00037"/>
    </source>
</evidence>
<dbReference type="GO" id="GO:0071555">
    <property type="term" value="P:cell wall organization"/>
    <property type="evidence" value="ECO:0007669"/>
    <property type="project" value="UniProtKB-KW"/>
</dbReference>
<evidence type="ECO:0000256" key="10">
    <source>
        <dbReference type="ARBA" id="ARBA00022827"/>
    </source>
</evidence>
<evidence type="ECO:0000256" key="2">
    <source>
        <dbReference type="ARBA" id="ARBA00003921"/>
    </source>
</evidence>
<dbReference type="EMBL" id="CP001807">
    <property type="protein sequence ID" value="ACY49385.1"/>
    <property type="molecule type" value="Genomic_DNA"/>
</dbReference>
<evidence type="ECO:0000256" key="18">
    <source>
        <dbReference type="ARBA" id="ARBA00048914"/>
    </source>
</evidence>
<keyword evidence="16 19" id="KW-0961">Cell wall biogenesis/degradation</keyword>
<dbReference type="InterPro" id="IPR011601">
    <property type="entry name" value="MurB_C"/>
</dbReference>
<evidence type="ECO:0000256" key="12">
    <source>
        <dbReference type="ARBA" id="ARBA00022960"/>
    </source>
</evidence>
<dbReference type="GO" id="GO:0008360">
    <property type="term" value="P:regulation of cell shape"/>
    <property type="evidence" value="ECO:0007669"/>
    <property type="project" value="UniProtKB-KW"/>
</dbReference>
<comment type="pathway">
    <text evidence="4 19">Cell wall biogenesis; peptidoglycan biosynthesis.</text>
</comment>
<keyword evidence="7 19" id="KW-0963">Cytoplasm</keyword>
<dbReference type="STRING" id="518766.Rmar_2509"/>
<dbReference type="GO" id="GO:0008762">
    <property type="term" value="F:UDP-N-acetylmuramate dehydrogenase activity"/>
    <property type="evidence" value="ECO:0007669"/>
    <property type="project" value="UniProtKB-UniRule"/>
</dbReference>
<evidence type="ECO:0000256" key="6">
    <source>
        <dbReference type="ARBA" id="ARBA00015188"/>
    </source>
</evidence>
<dbReference type="InterPro" id="IPR036318">
    <property type="entry name" value="FAD-bd_PCMH-like_sf"/>
</dbReference>
<dbReference type="GO" id="GO:0071949">
    <property type="term" value="F:FAD binding"/>
    <property type="evidence" value="ECO:0007669"/>
    <property type="project" value="InterPro"/>
</dbReference>
<dbReference type="Gene3D" id="3.30.43.10">
    <property type="entry name" value="Uridine Diphospho-n-acetylenolpyruvylglucosamine Reductase, domain 2"/>
    <property type="match status" value="1"/>
</dbReference>
<comment type="subcellular location">
    <subcellularLocation>
        <location evidence="3 19">Cytoplasm</location>
    </subcellularLocation>
</comment>
<keyword evidence="8 19" id="KW-0132">Cell division</keyword>
<evidence type="ECO:0000259" key="20">
    <source>
        <dbReference type="PROSITE" id="PS51387"/>
    </source>
</evidence>
<sequence>MPLVLHSEVFSFLCARLGPERVQRNVPLAPYTTFKIGGPADLFFEARTRDELAEAVLAARELGIPYFVLGLGANILVGDRGFRGLVIRNVARAYRLLPGHRLWAESGAIVYPDLIEVAVGAGLSGLEHYVGIPSTVGGALWQNLHFLSPPPERERTVFIEEVLAEAEILTAEGKRRLVGPDYFRFGYDYSILHERDDIVLAATFQLTPGDPARMREIMAANLAWRRERHPPLETEPSAGSIFKKIDGIGAGRLIDQCGLKGTRIGDAEVSPRHANIIVNRGKATAAQVRALIAYVQQVVEARTGYRLEPEIRFVGEFEPLSENEPQPVPGHVAIRHPDR</sequence>
<dbReference type="GO" id="GO:0009252">
    <property type="term" value="P:peptidoglycan biosynthetic process"/>
    <property type="evidence" value="ECO:0007669"/>
    <property type="project" value="UniProtKB-UniRule"/>
</dbReference>
<proteinExistence type="inferred from homology"/>
<dbReference type="eggNOG" id="COG0812">
    <property type="taxonomic scope" value="Bacteria"/>
</dbReference>
<dbReference type="Gene3D" id="3.90.78.10">
    <property type="entry name" value="UDP-N-acetylenolpyruvoylglucosamine reductase, C-terminal domain"/>
    <property type="match status" value="1"/>
</dbReference>
<dbReference type="EC" id="1.3.1.98" evidence="5 19"/>
<keyword evidence="13 19" id="KW-0573">Peptidoglycan synthesis</keyword>
<dbReference type="HOGENOM" id="CLU_035304_1_1_10"/>
<comment type="caution">
    <text evidence="19">Lacks conserved residue(s) required for the propagation of feature annotation.</text>
</comment>
<evidence type="ECO:0000256" key="17">
    <source>
        <dbReference type="ARBA" id="ARBA00031026"/>
    </source>
</evidence>
<dbReference type="InterPro" id="IPR003170">
    <property type="entry name" value="MurB"/>
</dbReference>
<comment type="similarity">
    <text evidence="19">Belongs to the MurB family.</text>
</comment>
<evidence type="ECO:0000256" key="16">
    <source>
        <dbReference type="ARBA" id="ARBA00023316"/>
    </source>
</evidence>
<accession>D0MFC9</accession>
<dbReference type="InterPro" id="IPR016167">
    <property type="entry name" value="FAD-bd_PCMH_sub1"/>
</dbReference>
<keyword evidence="14 19" id="KW-0560">Oxidoreductase</keyword>
<evidence type="ECO:0000313" key="21">
    <source>
        <dbReference type="EMBL" id="ACY49385.1"/>
    </source>
</evidence>
<comment type="cofactor">
    <cofactor evidence="1 19">
        <name>FAD</name>
        <dbReference type="ChEBI" id="CHEBI:57692"/>
    </cofactor>
</comment>
<keyword evidence="12 19" id="KW-0133">Cell shape</keyword>
<dbReference type="Pfam" id="PF02873">
    <property type="entry name" value="MurB_C"/>
    <property type="match status" value="1"/>
</dbReference>
<dbReference type="InterPro" id="IPR036635">
    <property type="entry name" value="MurB_C_sf"/>
</dbReference>
<evidence type="ECO:0000256" key="9">
    <source>
        <dbReference type="ARBA" id="ARBA00022630"/>
    </source>
</evidence>
<feature type="domain" description="FAD-binding PCMH-type" evidence="20">
    <location>
        <begin position="35"/>
        <end position="209"/>
    </location>
</feature>
<organism evidence="21 22">
    <name type="scientific">Rhodothermus marinus (strain ATCC 43812 / DSM 4252 / R-10)</name>
    <name type="common">Rhodothermus obamensis</name>
    <dbReference type="NCBI Taxonomy" id="518766"/>
    <lineage>
        <taxon>Bacteria</taxon>
        <taxon>Pseudomonadati</taxon>
        <taxon>Rhodothermota</taxon>
        <taxon>Rhodothermia</taxon>
        <taxon>Rhodothermales</taxon>
        <taxon>Rhodothermaceae</taxon>
        <taxon>Rhodothermus</taxon>
    </lineage>
</organism>
<name>D0MFC9_RHOM4</name>
<evidence type="ECO:0000256" key="3">
    <source>
        <dbReference type="ARBA" id="ARBA00004496"/>
    </source>
</evidence>
<dbReference type="NCBIfam" id="TIGR00179">
    <property type="entry name" value="murB"/>
    <property type="match status" value="1"/>
</dbReference>
<dbReference type="SUPFAM" id="SSF56176">
    <property type="entry name" value="FAD-binding/transporter-associated domain-like"/>
    <property type="match status" value="1"/>
</dbReference>
<keyword evidence="10 19" id="KW-0274">FAD</keyword>
<dbReference type="InterPro" id="IPR016166">
    <property type="entry name" value="FAD-bd_PCMH"/>
</dbReference>
<evidence type="ECO:0000256" key="15">
    <source>
        <dbReference type="ARBA" id="ARBA00023306"/>
    </source>
</evidence>
<evidence type="ECO:0000256" key="5">
    <source>
        <dbReference type="ARBA" id="ARBA00012518"/>
    </source>
</evidence>
<evidence type="ECO:0000256" key="11">
    <source>
        <dbReference type="ARBA" id="ARBA00022857"/>
    </source>
</evidence>
<protein>
    <recommendedName>
        <fullName evidence="6 19">UDP-N-acetylenolpyruvoylglucosamine reductase</fullName>
        <ecNumber evidence="5 19">1.3.1.98</ecNumber>
    </recommendedName>
    <alternativeName>
        <fullName evidence="17 19">UDP-N-acetylmuramate dehydrogenase</fullName>
    </alternativeName>
</protein>
<dbReference type="GO" id="GO:0005829">
    <property type="term" value="C:cytosol"/>
    <property type="evidence" value="ECO:0007669"/>
    <property type="project" value="TreeGrafter"/>
</dbReference>
<dbReference type="GO" id="GO:0051301">
    <property type="term" value="P:cell division"/>
    <property type="evidence" value="ECO:0007669"/>
    <property type="project" value="UniProtKB-KW"/>
</dbReference>
<evidence type="ECO:0000256" key="8">
    <source>
        <dbReference type="ARBA" id="ARBA00022618"/>
    </source>
</evidence>
<evidence type="ECO:0000256" key="1">
    <source>
        <dbReference type="ARBA" id="ARBA00001974"/>
    </source>
</evidence>
<dbReference type="Proteomes" id="UP000002221">
    <property type="component" value="Chromosome"/>
</dbReference>
<comment type="function">
    <text evidence="2 19">Cell wall formation.</text>
</comment>
<dbReference type="HAMAP" id="MF_00037">
    <property type="entry name" value="MurB"/>
    <property type="match status" value="1"/>
</dbReference>
<reference evidence="21 22" key="1">
    <citation type="journal article" date="2009" name="Stand. Genomic Sci.">
        <title>Complete genome sequence of Rhodothermus marinus type strain (R-10).</title>
        <authorList>
            <person name="Nolan M."/>
            <person name="Tindall B.J."/>
            <person name="Pomrenke H."/>
            <person name="Lapidus A."/>
            <person name="Copeland A."/>
            <person name="Glavina Del Rio T."/>
            <person name="Lucas S."/>
            <person name="Chen F."/>
            <person name="Tice H."/>
            <person name="Cheng J.F."/>
            <person name="Saunders E."/>
            <person name="Han C."/>
            <person name="Bruce D."/>
            <person name="Goodwin L."/>
            <person name="Chain P."/>
            <person name="Pitluck S."/>
            <person name="Ovchinikova G."/>
            <person name="Pati A."/>
            <person name="Ivanova N."/>
            <person name="Mavromatis K."/>
            <person name="Chen A."/>
            <person name="Palaniappan K."/>
            <person name="Land M."/>
            <person name="Hauser L."/>
            <person name="Chang Y.J."/>
            <person name="Jeffries C.D."/>
            <person name="Brettin T."/>
            <person name="Goker M."/>
            <person name="Bristow J."/>
            <person name="Eisen J.A."/>
            <person name="Markowitz V."/>
            <person name="Hugenholtz P."/>
            <person name="Kyrpides N.C."/>
            <person name="Klenk H.P."/>
            <person name="Detter J.C."/>
        </authorList>
    </citation>
    <scope>NUCLEOTIDE SEQUENCE [LARGE SCALE GENOMIC DNA]</scope>
    <source>
        <strain evidence="22">ATCC 43812 / DSM 4252 / R-10</strain>
    </source>
</reference>
<evidence type="ECO:0000313" key="22">
    <source>
        <dbReference type="Proteomes" id="UP000002221"/>
    </source>
</evidence>
<keyword evidence="11 19" id="KW-0521">NADP</keyword>
<dbReference type="UniPathway" id="UPA00219"/>
<dbReference type="PANTHER" id="PTHR21071:SF4">
    <property type="entry name" value="UDP-N-ACETYLENOLPYRUVOYLGLUCOSAMINE REDUCTASE"/>
    <property type="match status" value="1"/>
</dbReference>
<dbReference type="Gene3D" id="3.30.465.10">
    <property type="match status" value="1"/>
</dbReference>
<comment type="catalytic activity">
    <reaction evidence="18 19">
        <text>UDP-N-acetyl-alpha-D-muramate + NADP(+) = UDP-N-acetyl-3-O-(1-carboxyvinyl)-alpha-D-glucosamine + NADPH + H(+)</text>
        <dbReference type="Rhea" id="RHEA:12248"/>
        <dbReference type="ChEBI" id="CHEBI:15378"/>
        <dbReference type="ChEBI" id="CHEBI:57783"/>
        <dbReference type="ChEBI" id="CHEBI:58349"/>
        <dbReference type="ChEBI" id="CHEBI:68483"/>
        <dbReference type="ChEBI" id="CHEBI:70757"/>
        <dbReference type="EC" id="1.3.1.98"/>
    </reaction>
</comment>
<dbReference type="AlphaFoldDB" id="D0MFC9"/>
<dbReference type="KEGG" id="rmr:Rmar_2509"/>
<keyword evidence="15 19" id="KW-0131">Cell cycle</keyword>
<evidence type="ECO:0000256" key="14">
    <source>
        <dbReference type="ARBA" id="ARBA00023002"/>
    </source>
</evidence>
<evidence type="ECO:0000256" key="13">
    <source>
        <dbReference type="ARBA" id="ARBA00022984"/>
    </source>
</evidence>
<dbReference type="PROSITE" id="PS51387">
    <property type="entry name" value="FAD_PCMH"/>
    <property type="match status" value="1"/>
</dbReference>
<keyword evidence="9 19" id="KW-0285">Flavoprotein</keyword>
<keyword evidence="22" id="KW-1185">Reference proteome</keyword>